<dbReference type="Proteomes" id="UP001187415">
    <property type="component" value="Unassembled WGS sequence"/>
</dbReference>
<feature type="coiled-coil region" evidence="5">
    <location>
        <begin position="327"/>
        <end position="379"/>
    </location>
</feature>
<dbReference type="AlphaFoldDB" id="A0AA88MJW3"/>
<feature type="coiled-coil region" evidence="5">
    <location>
        <begin position="631"/>
        <end position="746"/>
    </location>
</feature>
<evidence type="ECO:0000256" key="5">
    <source>
        <dbReference type="SAM" id="Coils"/>
    </source>
</evidence>
<proteinExistence type="predicted"/>
<evidence type="ECO:0000256" key="3">
    <source>
        <dbReference type="ARBA" id="ARBA00022553"/>
    </source>
</evidence>
<keyword evidence="2" id="KW-0963">Cytoplasm</keyword>
<dbReference type="PANTHER" id="PTHR18902">
    <property type="entry name" value="NUCLEAR MITOTIC APPARATUS PROTEIN 1-RELATED"/>
    <property type="match status" value="1"/>
</dbReference>
<evidence type="ECO:0000313" key="7">
    <source>
        <dbReference type="EMBL" id="KAK2839621.1"/>
    </source>
</evidence>
<dbReference type="EMBL" id="JAUPFM010000010">
    <property type="protein sequence ID" value="KAK2839621.1"/>
    <property type="molecule type" value="Genomic_DNA"/>
</dbReference>
<feature type="region of interest" description="Disordered" evidence="6">
    <location>
        <begin position="1"/>
        <end position="24"/>
    </location>
</feature>
<feature type="region of interest" description="Disordered" evidence="6">
    <location>
        <begin position="162"/>
        <end position="182"/>
    </location>
</feature>
<feature type="compositionally biased region" description="Low complexity" evidence="6">
    <location>
        <begin position="11"/>
        <end position="20"/>
    </location>
</feature>
<evidence type="ECO:0000256" key="1">
    <source>
        <dbReference type="ARBA" id="ARBA00004496"/>
    </source>
</evidence>
<dbReference type="GO" id="GO:0034499">
    <property type="term" value="P:late endosome to Golgi transport"/>
    <property type="evidence" value="ECO:0007669"/>
    <property type="project" value="TreeGrafter"/>
</dbReference>
<evidence type="ECO:0000256" key="2">
    <source>
        <dbReference type="ARBA" id="ARBA00022490"/>
    </source>
</evidence>
<dbReference type="GO" id="GO:0005794">
    <property type="term" value="C:Golgi apparatus"/>
    <property type="evidence" value="ECO:0007669"/>
    <property type="project" value="TreeGrafter"/>
</dbReference>
<sequence length="771" mass="88622">MEDTGGTGVESAAPSPAGAKSKLDTLSKDDLIKFAKKQMAAMQKIKSRCADLEKEVEFFKQQSQNSNISSDDSTLIQELTERMDALLLEKAETQQSLALSRKDLEVTKQQAKDNLTELQAELNHTIEDHQKKIKTLELKIEESNTKHQEELAHFQKLLKEREESYRDSEREREAEHTRAKESAEEVCRSFKAQLDSIQAELKAIQERNSQEVAELQENHQKELTEAQQEVENLKDELAQKSLQHEEEIRALEEDCEIERERLLMLHEELTEQLALKDSYLQDVQEEDEEPARSSGIAKMLELSGVRQGESNHSDGVESETGKLRGALEDLQAQNTMLQDELTLISNVKEGLEAELERVKEEFQMEREEMEFKINELQMTREGTPTVPVMTLNIDQQDGQGETKESPASPIQEQKSLNVVELQKVNQELKSQCEILIGERDSSLAECQHMRDILQGLGTELSEKTNDFVVQYQTMKKQAANTAHELQEKVNHLSHERDELVVKEKQFLEEKNSLVEKIKDLKLKLEGSMDDDQKLCTSVDEQTALACELKQSVEELTKQNDEVLSQLQMNETRAENLQVMVNTLTEERDKLQLLLKLQGEEIQKLNNERGKEFETLLEEKEKQALLLREEKDKELKGINKEKEEEVQHLKEERDTIKKNMKEEAEKRQETISALELTVKELSTENTDLHHKLEETSSELSKAQEERSTLSSKLAELEAQLKHEMSEKDHLEAKLNSLTEETEQAHISTRALEKNLADVLKNPVKRSKSFEHM</sequence>
<comment type="subcellular location">
    <subcellularLocation>
        <location evidence="1">Cytoplasm</location>
    </subcellularLocation>
</comment>
<protein>
    <recommendedName>
        <fullName evidence="9">GRIP and coiled-coil domain containing 2</fullName>
    </recommendedName>
</protein>
<keyword evidence="8" id="KW-1185">Reference proteome</keyword>
<dbReference type="PANTHER" id="PTHR18902:SF25">
    <property type="entry name" value="GRIP AND COILED-COIL DOMAIN-CONTAINING PROTEIN 2"/>
    <property type="match status" value="1"/>
</dbReference>
<keyword evidence="3" id="KW-0597">Phosphoprotein</keyword>
<feature type="coiled-coil region" evidence="5">
    <location>
        <begin position="468"/>
        <end position="523"/>
    </location>
</feature>
<name>A0AA88MJW3_CHASR</name>
<evidence type="ECO:0008006" key="9">
    <source>
        <dbReference type="Google" id="ProtNLM"/>
    </source>
</evidence>
<dbReference type="InterPro" id="IPR051841">
    <property type="entry name" value="MT-Golgi_org_protein"/>
</dbReference>
<accession>A0AA88MJW3</accession>
<evidence type="ECO:0000313" key="8">
    <source>
        <dbReference type="Proteomes" id="UP001187415"/>
    </source>
</evidence>
<evidence type="ECO:0000256" key="6">
    <source>
        <dbReference type="SAM" id="MobiDB-lite"/>
    </source>
</evidence>
<evidence type="ECO:0000256" key="4">
    <source>
        <dbReference type="ARBA" id="ARBA00023054"/>
    </source>
</evidence>
<reference evidence="7" key="1">
    <citation type="submission" date="2023-07" db="EMBL/GenBank/DDBJ databases">
        <title>Chromosome-level Genome Assembly of Striped Snakehead (Channa striata).</title>
        <authorList>
            <person name="Liu H."/>
        </authorList>
    </citation>
    <scope>NUCLEOTIDE SEQUENCE</scope>
    <source>
        <strain evidence="7">Gz</strain>
        <tissue evidence="7">Muscle</tissue>
    </source>
</reference>
<organism evidence="7 8">
    <name type="scientific">Channa striata</name>
    <name type="common">Snakehead murrel</name>
    <name type="synonym">Ophicephalus striatus</name>
    <dbReference type="NCBI Taxonomy" id="64152"/>
    <lineage>
        <taxon>Eukaryota</taxon>
        <taxon>Metazoa</taxon>
        <taxon>Chordata</taxon>
        <taxon>Craniata</taxon>
        <taxon>Vertebrata</taxon>
        <taxon>Euteleostomi</taxon>
        <taxon>Actinopterygii</taxon>
        <taxon>Neopterygii</taxon>
        <taxon>Teleostei</taxon>
        <taxon>Neoteleostei</taxon>
        <taxon>Acanthomorphata</taxon>
        <taxon>Anabantaria</taxon>
        <taxon>Anabantiformes</taxon>
        <taxon>Channoidei</taxon>
        <taxon>Channidae</taxon>
        <taxon>Channa</taxon>
    </lineage>
</organism>
<gene>
    <name evidence="7" type="ORF">Q5P01_013361</name>
</gene>
<comment type="caution">
    <text evidence="7">The sequence shown here is derived from an EMBL/GenBank/DDBJ whole genome shotgun (WGS) entry which is preliminary data.</text>
</comment>
<keyword evidence="4 5" id="KW-0175">Coiled coil</keyword>
<feature type="coiled-coil region" evidence="5">
    <location>
        <begin position="552"/>
        <end position="607"/>
    </location>
</feature>